<dbReference type="PROSITE" id="PS50011">
    <property type="entry name" value="PROTEIN_KINASE_DOM"/>
    <property type="match status" value="1"/>
</dbReference>
<evidence type="ECO:0000256" key="3">
    <source>
        <dbReference type="ARBA" id="ARBA00022741"/>
    </source>
</evidence>
<dbReference type="InterPro" id="IPR000719">
    <property type="entry name" value="Prot_kinase_dom"/>
</dbReference>
<evidence type="ECO:0000256" key="5">
    <source>
        <dbReference type="ARBA" id="ARBA00022840"/>
    </source>
</evidence>
<keyword evidence="4 8" id="KW-0418">Kinase</keyword>
<dbReference type="Proteomes" id="UP000288716">
    <property type="component" value="Unassembled WGS sequence"/>
</dbReference>
<dbReference type="OrthoDB" id="1738954at2759"/>
<dbReference type="PANTHER" id="PTHR24347">
    <property type="entry name" value="SERINE/THREONINE-PROTEIN KINASE"/>
    <property type="match status" value="1"/>
</dbReference>
<dbReference type="FunFam" id="3.30.200.20:FF:000042">
    <property type="entry name" value="Aurora kinase A"/>
    <property type="match status" value="1"/>
</dbReference>
<evidence type="ECO:0000259" key="7">
    <source>
        <dbReference type="PROSITE" id="PS50011"/>
    </source>
</evidence>
<reference evidence="8 9" key="1">
    <citation type="journal article" date="2018" name="Gigascience">
        <title>Genomes of trombidid mites reveal novel predicted allergens and laterally-transferred genes associated with secondary metabolism.</title>
        <authorList>
            <person name="Dong X."/>
            <person name="Chaisiri K."/>
            <person name="Xia D."/>
            <person name="Armstrong S.D."/>
            <person name="Fang Y."/>
            <person name="Donnelly M.J."/>
            <person name="Kadowaki T."/>
            <person name="McGarry J.W."/>
            <person name="Darby A.C."/>
            <person name="Makepeace B.L."/>
        </authorList>
    </citation>
    <scope>NUCLEOTIDE SEQUENCE [LARGE SCALE GENOMIC DNA]</scope>
    <source>
        <strain evidence="8">UoL-UT</strain>
    </source>
</reference>
<feature type="non-terminal residue" evidence="8">
    <location>
        <position position="98"/>
    </location>
</feature>
<evidence type="ECO:0000313" key="9">
    <source>
        <dbReference type="Proteomes" id="UP000288716"/>
    </source>
</evidence>
<feature type="binding site" evidence="6">
    <location>
        <position position="48"/>
    </location>
    <ligand>
        <name>ATP</name>
        <dbReference type="ChEBI" id="CHEBI:30616"/>
    </ligand>
</feature>
<protein>
    <submittedName>
        <fullName evidence="8">Doublecortin-like kinase 1b</fullName>
    </submittedName>
</protein>
<dbReference type="Gene3D" id="3.30.200.20">
    <property type="entry name" value="Phosphorylase Kinase, domain 1"/>
    <property type="match status" value="1"/>
</dbReference>
<keyword evidence="3 6" id="KW-0547">Nucleotide-binding</keyword>
<comment type="caution">
    <text evidence="8">The sequence shown here is derived from an EMBL/GenBank/DDBJ whole genome shotgun (WGS) entry which is preliminary data.</text>
</comment>
<evidence type="ECO:0000256" key="4">
    <source>
        <dbReference type="ARBA" id="ARBA00022777"/>
    </source>
</evidence>
<dbReference type="VEuPathDB" id="VectorBase:LDEU008219"/>
<dbReference type="InterPro" id="IPR017441">
    <property type="entry name" value="Protein_kinase_ATP_BS"/>
</dbReference>
<sequence length="98" mass="11564">MAIIYIHQQQRRHEVIQKYEIGRIIGDGNFAVVHECFHKSKKMKYALKIIDKTKCKGKEAMIANEVSILRKVKHKNIIELIEDFDYTNQLYLVCELVT</sequence>
<evidence type="ECO:0000256" key="1">
    <source>
        <dbReference type="ARBA" id="ARBA00022527"/>
    </source>
</evidence>
<keyword evidence="2" id="KW-0808">Transferase</keyword>
<dbReference type="InterPro" id="IPR011009">
    <property type="entry name" value="Kinase-like_dom_sf"/>
</dbReference>
<feature type="domain" description="Protein kinase" evidence="7">
    <location>
        <begin position="19"/>
        <end position="98"/>
    </location>
</feature>
<dbReference type="GO" id="GO:0004674">
    <property type="term" value="F:protein serine/threonine kinase activity"/>
    <property type="evidence" value="ECO:0007669"/>
    <property type="project" value="UniProtKB-KW"/>
</dbReference>
<keyword evidence="1" id="KW-0723">Serine/threonine-protein kinase</keyword>
<dbReference type="Pfam" id="PF00069">
    <property type="entry name" value="Pkinase"/>
    <property type="match status" value="1"/>
</dbReference>
<evidence type="ECO:0000256" key="6">
    <source>
        <dbReference type="PROSITE-ProRule" id="PRU10141"/>
    </source>
</evidence>
<dbReference type="STRING" id="299467.A0A443S8H9"/>
<dbReference type="GO" id="GO:0005524">
    <property type="term" value="F:ATP binding"/>
    <property type="evidence" value="ECO:0007669"/>
    <property type="project" value="UniProtKB-UniRule"/>
</dbReference>
<evidence type="ECO:0000313" key="8">
    <source>
        <dbReference type="EMBL" id="RWS23821.1"/>
    </source>
</evidence>
<name>A0A443S8H9_9ACAR</name>
<keyword evidence="5 6" id="KW-0067">ATP-binding</keyword>
<dbReference type="EMBL" id="NCKV01005826">
    <property type="protein sequence ID" value="RWS23821.1"/>
    <property type="molecule type" value="Genomic_DNA"/>
</dbReference>
<dbReference type="SUPFAM" id="SSF56112">
    <property type="entry name" value="Protein kinase-like (PK-like)"/>
    <property type="match status" value="1"/>
</dbReference>
<dbReference type="AlphaFoldDB" id="A0A443S8H9"/>
<accession>A0A443S8H9</accession>
<keyword evidence="9" id="KW-1185">Reference proteome</keyword>
<evidence type="ECO:0000256" key="2">
    <source>
        <dbReference type="ARBA" id="ARBA00022679"/>
    </source>
</evidence>
<proteinExistence type="predicted"/>
<dbReference type="PROSITE" id="PS00107">
    <property type="entry name" value="PROTEIN_KINASE_ATP"/>
    <property type="match status" value="1"/>
</dbReference>
<gene>
    <name evidence="8" type="ORF">B4U80_10893</name>
</gene>
<organism evidence="8 9">
    <name type="scientific">Leptotrombidium deliense</name>
    <dbReference type="NCBI Taxonomy" id="299467"/>
    <lineage>
        <taxon>Eukaryota</taxon>
        <taxon>Metazoa</taxon>
        <taxon>Ecdysozoa</taxon>
        <taxon>Arthropoda</taxon>
        <taxon>Chelicerata</taxon>
        <taxon>Arachnida</taxon>
        <taxon>Acari</taxon>
        <taxon>Acariformes</taxon>
        <taxon>Trombidiformes</taxon>
        <taxon>Prostigmata</taxon>
        <taxon>Anystina</taxon>
        <taxon>Parasitengona</taxon>
        <taxon>Trombiculoidea</taxon>
        <taxon>Trombiculidae</taxon>
        <taxon>Leptotrombidium</taxon>
    </lineage>
</organism>